<keyword evidence="2" id="KW-1185">Reference proteome</keyword>
<organism evidence="1 2">
    <name type="scientific">Brassica cretica</name>
    <name type="common">Mustard</name>
    <dbReference type="NCBI Taxonomy" id="69181"/>
    <lineage>
        <taxon>Eukaryota</taxon>
        <taxon>Viridiplantae</taxon>
        <taxon>Streptophyta</taxon>
        <taxon>Embryophyta</taxon>
        <taxon>Tracheophyta</taxon>
        <taxon>Spermatophyta</taxon>
        <taxon>Magnoliopsida</taxon>
        <taxon>eudicotyledons</taxon>
        <taxon>Gunneridae</taxon>
        <taxon>Pentapetalae</taxon>
        <taxon>rosids</taxon>
        <taxon>malvids</taxon>
        <taxon>Brassicales</taxon>
        <taxon>Brassicaceae</taxon>
        <taxon>Brassiceae</taxon>
        <taxon>Brassica</taxon>
    </lineage>
</organism>
<evidence type="ECO:0000313" key="2">
    <source>
        <dbReference type="Proteomes" id="UP000266723"/>
    </source>
</evidence>
<proteinExistence type="predicted"/>
<dbReference type="Proteomes" id="UP000266723">
    <property type="component" value="Unassembled WGS sequence"/>
</dbReference>
<gene>
    <name evidence="1" type="ORF">DY000_02053760</name>
</gene>
<sequence length="137" mass="15587">MEFQEGVAAQILGSQKPETRRELIGVDLCKVFFICYKIDAPLNERDGRVLMMVLLLHHNGAAKIRTSLQSDSCVLSHVVLNSDRAIYNTIASLKLSDYFFIDFLDEDEMLRKLWKFAKFGDQMGLNGKALGDRETKN</sequence>
<comment type="caution">
    <text evidence="1">The sequence shown here is derived from an EMBL/GenBank/DDBJ whole genome shotgun (WGS) entry which is preliminary data.</text>
</comment>
<evidence type="ECO:0000313" key="1">
    <source>
        <dbReference type="EMBL" id="KAF3494553.1"/>
    </source>
</evidence>
<protein>
    <submittedName>
        <fullName evidence="1">Uncharacterized protein</fullName>
    </submittedName>
</protein>
<dbReference type="EMBL" id="QGKV02002055">
    <property type="protein sequence ID" value="KAF3494553.1"/>
    <property type="molecule type" value="Genomic_DNA"/>
</dbReference>
<name>A0ABQ7AA90_BRACR</name>
<reference evidence="1 2" key="1">
    <citation type="journal article" date="2020" name="BMC Genomics">
        <title>Intraspecific diversification of the crop wild relative Brassica cretica Lam. using demographic model selection.</title>
        <authorList>
            <person name="Kioukis A."/>
            <person name="Michalopoulou V.A."/>
            <person name="Briers L."/>
            <person name="Pirintsos S."/>
            <person name="Studholme D.J."/>
            <person name="Pavlidis P."/>
            <person name="Sarris P.F."/>
        </authorList>
    </citation>
    <scope>NUCLEOTIDE SEQUENCE [LARGE SCALE GENOMIC DNA]</scope>
    <source>
        <strain evidence="2">cv. PFS-1207/04</strain>
    </source>
</reference>
<accession>A0ABQ7AA90</accession>